<dbReference type="PANTHER" id="PTHR15555:SF0">
    <property type="entry name" value="ZINC FINGER HIT DOMAIN-CONTAINING PROTEIN 2"/>
    <property type="match status" value="1"/>
</dbReference>
<evidence type="ECO:0000259" key="3">
    <source>
        <dbReference type="PROSITE" id="PS51083"/>
    </source>
</evidence>
<keyword evidence="5" id="KW-1185">Reference proteome</keyword>
<dbReference type="Gene3D" id="3.30.60.190">
    <property type="match status" value="1"/>
</dbReference>
<dbReference type="Proteomes" id="UP000320762">
    <property type="component" value="Unassembled WGS sequence"/>
</dbReference>
<evidence type="ECO:0000256" key="2">
    <source>
        <dbReference type="SAM" id="MobiDB-lite"/>
    </source>
</evidence>
<dbReference type="OrthoDB" id="18412at2759"/>
<dbReference type="GO" id="GO:0008270">
    <property type="term" value="F:zinc ion binding"/>
    <property type="evidence" value="ECO:0007669"/>
    <property type="project" value="UniProtKB-UniRule"/>
</dbReference>
<evidence type="ECO:0000256" key="1">
    <source>
        <dbReference type="PROSITE-ProRule" id="PRU00453"/>
    </source>
</evidence>
<feature type="region of interest" description="Disordered" evidence="2">
    <location>
        <begin position="391"/>
        <end position="417"/>
    </location>
</feature>
<dbReference type="PANTHER" id="PTHR15555">
    <property type="entry name" value="ZINC FINGER HIT DOMAIN CONTAINING PROTEIN 2 PROTEIN FON -RELATED"/>
    <property type="match status" value="1"/>
</dbReference>
<feature type="domain" description="HIT-type" evidence="3">
    <location>
        <begin position="25"/>
        <end position="58"/>
    </location>
</feature>
<dbReference type="EMBL" id="VDMD01000005">
    <property type="protein sequence ID" value="TRM65460.1"/>
    <property type="molecule type" value="Genomic_DNA"/>
</dbReference>
<name>A0A550CKX2_9AGAR</name>
<organism evidence="4 5">
    <name type="scientific">Schizophyllum amplum</name>
    <dbReference type="NCBI Taxonomy" id="97359"/>
    <lineage>
        <taxon>Eukaryota</taxon>
        <taxon>Fungi</taxon>
        <taxon>Dikarya</taxon>
        <taxon>Basidiomycota</taxon>
        <taxon>Agaricomycotina</taxon>
        <taxon>Agaricomycetes</taxon>
        <taxon>Agaricomycetidae</taxon>
        <taxon>Agaricales</taxon>
        <taxon>Schizophyllaceae</taxon>
        <taxon>Schizophyllum</taxon>
    </lineage>
</organism>
<dbReference type="SUPFAM" id="SSF144232">
    <property type="entry name" value="HIT/MYND zinc finger-like"/>
    <property type="match status" value="1"/>
</dbReference>
<dbReference type="STRING" id="97359.A0A550CKX2"/>
<dbReference type="InterPro" id="IPR007529">
    <property type="entry name" value="Znf_HIT"/>
</dbReference>
<accession>A0A550CKX2</accession>
<protein>
    <recommendedName>
        <fullName evidence="3">HIT-type domain-containing protein</fullName>
    </recommendedName>
</protein>
<proteinExistence type="predicted"/>
<gene>
    <name evidence="4" type="ORF">BD626DRAFT_488852</name>
</gene>
<dbReference type="AlphaFoldDB" id="A0A550CKX2"/>
<dbReference type="Pfam" id="PF04438">
    <property type="entry name" value="zf-HIT"/>
    <property type="match status" value="1"/>
</dbReference>
<keyword evidence="1" id="KW-0479">Metal-binding</keyword>
<reference evidence="4 5" key="1">
    <citation type="journal article" date="2019" name="New Phytol.">
        <title>Comparative genomics reveals unique wood-decay strategies and fruiting body development in the Schizophyllaceae.</title>
        <authorList>
            <person name="Almasi E."/>
            <person name="Sahu N."/>
            <person name="Krizsan K."/>
            <person name="Balint B."/>
            <person name="Kovacs G.M."/>
            <person name="Kiss B."/>
            <person name="Cseklye J."/>
            <person name="Drula E."/>
            <person name="Henrissat B."/>
            <person name="Nagy I."/>
            <person name="Chovatia M."/>
            <person name="Adam C."/>
            <person name="LaButti K."/>
            <person name="Lipzen A."/>
            <person name="Riley R."/>
            <person name="Grigoriev I.V."/>
            <person name="Nagy L.G."/>
        </authorList>
    </citation>
    <scope>NUCLEOTIDE SEQUENCE [LARGE SCALE GENOMIC DNA]</scope>
    <source>
        <strain evidence="4 5">NL-1724</strain>
    </source>
</reference>
<comment type="caution">
    <text evidence="4">The sequence shown here is derived from an EMBL/GenBank/DDBJ whole genome shotgun (WGS) entry which is preliminary data.</text>
</comment>
<dbReference type="InterPro" id="IPR039646">
    <property type="entry name" value="ZNHIT2"/>
</dbReference>
<evidence type="ECO:0000313" key="4">
    <source>
        <dbReference type="EMBL" id="TRM65460.1"/>
    </source>
</evidence>
<dbReference type="PROSITE" id="PS51083">
    <property type="entry name" value="ZF_HIT"/>
    <property type="match status" value="1"/>
</dbReference>
<sequence>MAAESDPIISASQAQADSSSASVVCGMCRRQFSKYTCPVCNIPYCSLTCFRNEAHNQCSEGFYKKQVESDIRGAPSANEEERRRMMDVLKRFEEDAAAEDEDREDDSDPEDELAARLEGVDLDAMPTDELWELLSPEQRARFMEAVNNPEGEMAKTLLASEEVARDMRPPWWETHAHGEPATSQDTTPLPVRIPTRMIKPLPEEQVSLVYNYVAICLAYTYTVRHLALPSIAQVADDDALEAKRLLRTLVPFLFDRRSRTIFAGLQEAVTDVWSRMNETIPSAPLFAVLLKDVAVLLKPLLVVASFNGGSDVPSADAETVDPTTLPQATPIIVLSDLTELFENPQGEATTPLTPAGHKLLFYAAHLASTPPPVLQLVADEAKTRASLFEREAQETAVSRAGGRPPTTRHTPIIEELP</sequence>
<evidence type="ECO:0000313" key="5">
    <source>
        <dbReference type="Proteomes" id="UP000320762"/>
    </source>
</evidence>
<dbReference type="CDD" id="cd23024">
    <property type="entry name" value="zf-HIT_ZNHIT2-3"/>
    <property type="match status" value="1"/>
</dbReference>
<keyword evidence="1" id="KW-0863">Zinc-finger</keyword>
<keyword evidence="1" id="KW-0862">Zinc</keyword>